<evidence type="ECO:0000313" key="2">
    <source>
        <dbReference type="Proteomes" id="UP000799770"/>
    </source>
</evidence>
<sequence length="229" mass="26044">MRFGPCHYPGISISQNPLNLVVDHDPARIYPVCCCIAPLGCVFECIFEFCTTLETVRWSSCKIVHTSFQIEAKIRTRPAQHTHLRPWLRYASHLIKQPPHQRSPRRRRSPFFRPSLSPIASCSCSCSSTSNPLSNILPTLLTPLFLPISPTLPRHRRRTTRPALAIIPHQHIRDHAARGARVHEVAEEDDEDQDPDEGYADLAGVCEARFGRCGGAGREKRHFFYESER</sequence>
<dbReference type="AlphaFoldDB" id="A0A6A5YL63"/>
<accession>A0A6A5YL63</accession>
<proteinExistence type="predicted"/>
<reference evidence="1" key="1">
    <citation type="journal article" date="2020" name="Stud. Mycol.">
        <title>101 Dothideomycetes genomes: a test case for predicting lifestyles and emergence of pathogens.</title>
        <authorList>
            <person name="Haridas S."/>
            <person name="Albert R."/>
            <person name="Binder M."/>
            <person name="Bloem J."/>
            <person name="Labutti K."/>
            <person name="Salamov A."/>
            <person name="Andreopoulos B."/>
            <person name="Baker S."/>
            <person name="Barry K."/>
            <person name="Bills G."/>
            <person name="Bluhm B."/>
            <person name="Cannon C."/>
            <person name="Castanera R."/>
            <person name="Culley D."/>
            <person name="Daum C."/>
            <person name="Ezra D."/>
            <person name="Gonzalez J."/>
            <person name="Henrissat B."/>
            <person name="Kuo A."/>
            <person name="Liang C."/>
            <person name="Lipzen A."/>
            <person name="Lutzoni F."/>
            <person name="Magnuson J."/>
            <person name="Mondo S."/>
            <person name="Nolan M."/>
            <person name="Ohm R."/>
            <person name="Pangilinan J."/>
            <person name="Park H.-J."/>
            <person name="Ramirez L."/>
            <person name="Alfaro M."/>
            <person name="Sun H."/>
            <person name="Tritt A."/>
            <person name="Yoshinaga Y."/>
            <person name="Zwiers L.-H."/>
            <person name="Turgeon B."/>
            <person name="Goodwin S."/>
            <person name="Spatafora J."/>
            <person name="Crous P."/>
            <person name="Grigoriev I."/>
        </authorList>
    </citation>
    <scope>NUCLEOTIDE SEQUENCE</scope>
    <source>
        <strain evidence="1">CBS 627.86</strain>
    </source>
</reference>
<gene>
    <name evidence="1" type="ORF">BDV96DRAFT_311186</name>
</gene>
<evidence type="ECO:0000313" key="1">
    <source>
        <dbReference type="EMBL" id="KAF2106941.1"/>
    </source>
</evidence>
<protein>
    <submittedName>
        <fullName evidence="1">Uncharacterized protein</fullName>
    </submittedName>
</protein>
<dbReference type="EMBL" id="ML977358">
    <property type="protein sequence ID" value="KAF2106941.1"/>
    <property type="molecule type" value="Genomic_DNA"/>
</dbReference>
<organism evidence="1 2">
    <name type="scientific">Lophiotrema nucula</name>
    <dbReference type="NCBI Taxonomy" id="690887"/>
    <lineage>
        <taxon>Eukaryota</taxon>
        <taxon>Fungi</taxon>
        <taxon>Dikarya</taxon>
        <taxon>Ascomycota</taxon>
        <taxon>Pezizomycotina</taxon>
        <taxon>Dothideomycetes</taxon>
        <taxon>Pleosporomycetidae</taxon>
        <taxon>Pleosporales</taxon>
        <taxon>Lophiotremataceae</taxon>
        <taxon>Lophiotrema</taxon>
    </lineage>
</organism>
<dbReference type="Proteomes" id="UP000799770">
    <property type="component" value="Unassembled WGS sequence"/>
</dbReference>
<name>A0A6A5YL63_9PLEO</name>
<keyword evidence="2" id="KW-1185">Reference proteome</keyword>